<protein>
    <recommendedName>
        <fullName evidence="25">Nucleic acid dioxygenase ALKBH1</fullName>
        <ecNumber evidence="24">1.14.11.33</ecNumber>
        <ecNumber evidence="23">1.14.11.51</ecNumber>
        <ecNumber evidence="2">4.2.99.18</ecNumber>
    </recommendedName>
    <alternativeName>
        <fullName evidence="28">Alkylated DNA repair protein alkB homolog 1</fullName>
    </alternativeName>
    <alternativeName>
        <fullName evidence="30">Alpha-ketoglutarate-dependent dioxygenase ABH1</fullName>
    </alternativeName>
    <alternativeName>
        <fullName evidence="26">DNA 6mA demethylase</fullName>
    </alternativeName>
    <alternativeName>
        <fullName evidence="27">DNA N6-methyl adenine demethylase ALKBH1</fullName>
    </alternativeName>
    <alternativeName>
        <fullName evidence="32">DNA lyase ABH1</fullName>
    </alternativeName>
    <alternativeName>
        <fullName evidence="29">DNA oxidative demethylase ALKBH1</fullName>
    </alternativeName>
    <alternativeName>
        <fullName evidence="31">mRNA N(3)-methylcytidine demethylase</fullName>
    </alternativeName>
</protein>
<dbReference type="GO" id="GO:0035513">
    <property type="term" value="P:oxidative RNA demethylation"/>
    <property type="evidence" value="ECO:0007669"/>
    <property type="project" value="TreeGrafter"/>
</dbReference>
<evidence type="ECO:0000313" key="36">
    <source>
        <dbReference type="Proteomes" id="UP001652624"/>
    </source>
</evidence>
<dbReference type="GO" id="GO:0035516">
    <property type="term" value="F:broad specificity oxidative DNA demethylase activity"/>
    <property type="evidence" value="ECO:0007669"/>
    <property type="project" value="UniProtKB-EC"/>
</dbReference>
<comment type="catalytic activity">
    <reaction evidence="16">
        <text>an N(1)-methyladenosine in tRNA + 2-oxoglutarate + O2 = an adenosine in tRNA + formaldehyde + succinate + CO2</text>
        <dbReference type="Rhea" id="RHEA:54576"/>
        <dbReference type="Rhea" id="RHEA-COMP:10242"/>
        <dbReference type="Rhea" id="RHEA-COMP:12312"/>
        <dbReference type="ChEBI" id="CHEBI:15379"/>
        <dbReference type="ChEBI" id="CHEBI:16526"/>
        <dbReference type="ChEBI" id="CHEBI:16810"/>
        <dbReference type="ChEBI" id="CHEBI:16842"/>
        <dbReference type="ChEBI" id="CHEBI:30031"/>
        <dbReference type="ChEBI" id="CHEBI:74411"/>
        <dbReference type="ChEBI" id="CHEBI:74491"/>
    </reaction>
</comment>
<evidence type="ECO:0000256" key="27">
    <source>
        <dbReference type="ARBA" id="ARBA00076973"/>
    </source>
</evidence>
<dbReference type="AlphaFoldDB" id="A0A1S3A940"/>
<evidence type="ECO:0000256" key="23">
    <source>
        <dbReference type="ARBA" id="ARBA00066586"/>
    </source>
</evidence>
<dbReference type="FunFam" id="2.60.120.590:FF:000006">
    <property type="entry name" value="AlkB homolog 1, histone H2A dioxygenase"/>
    <property type="match status" value="1"/>
</dbReference>
<dbReference type="FunCoup" id="A0A1S3A940">
    <property type="interactions" value="3089"/>
</dbReference>
<keyword evidence="12" id="KW-0234">DNA repair</keyword>
<dbReference type="SUPFAM" id="SSF51197">
    <property type="entry name" value="Clavaminate synthase-like"/>
    <property type="match status" value="1"/>
</dbReference>
<comment type="catalytic activity">
    <reaction evidence="18">
        <text>5-methylcytidine(34) in mitochondrial tRNA(Met) + 2 2-oxoglutarate + 2 O2 = 5-formylcytidine(34) in mitochondrial tRNA(Met) + 2 succinate + 2 CO2 + H2O</text>
        <dbReference type="Rhea" id="RHEA:54144"/>
        <dbReference type="Rhea" id="RHEA-COMP:13808"/>
        <dbReference type="Rhea" id="RHEA-COMP:13809"/>
        <dbReference type="ChEBI" id="CHEBI:15377"/>
        <dbReference type="ChEBI" id="CHEBI:15379"/>
        <dbReference type="ChEBI" id="CHEBI:16526"/>
        <dbReference type="ChEBI" id="CHEBI:16810"/>
        <dbReference type="ChEBI" id="CHEBI:30031"/>
        <dbReference type="ChEBI" id="CHEBI:74483"/>
        <dbReference type="ChEBI" id="CHEBI:138075"/>
    </reaction>
</comment>
<dbReference type="Pfam" id="PF13532">
    <property type="entry name" value="2OG-FeII_Oxy_2"/>
    <property type="match status" value="1"/>
</dbReference>
<dbReference type="InterPro" id="IPR027450">
    <property type="entry name" value="AlkB-like"/>
</dbReference>
<keyword evidence="3 33" id="KW-0479">Metal-binding</keyword>
<evidence type="ECO:0000256" key="20">
    <source>
        <dbReference type="ARBA" id="ARBA00052237"/>
    </source>
</evidence>
<keyword evidence="7 37" id="KW-0223">Dioxygenase</keyword>
<dbReference type="InterPro" id="IPR005123">
    <property type="entry name" value="Oxoglu/Fe-dep_dioxygenase_dom"/>
</dbReference>
<evidence type="ECO:0000256" key="26">
    <source>
        <dbReference type="ARBA" id="ARBA00076476"/>
    </source>
</evidence>
<keyword evidence="5" id="KW-0692">RNA repair</keyword>
<comment type="subunit">
    <text evidence="22">Monomer. Interacts with DNAJB6.</text>
</comment>
<evidence type="ECO:0000256" key="5">
    <source>
        <dbReference type="ARBA" id="ARBA00022800"/>
    </source>
</evidence>
<keyword evidence="11" id="KW-0804">Transcription</keyword>
<evidence type="ECO:0000256" key="17">
    <source>
        <dbReference type="ARBA" id="ARBA00050106"/>
    </source>
</evidence>
<feature type="domain" description="Fe2OG dioxygenase" evidence="35">
    <location>
        <begin position="213"/>
        <end position="347"/>
    </location>
</feature>
<dbReference type="GO" id="GO:0005634">
    <property type="term" value="C:nucleus"/>
    <property type="evidence" value="ECO:0007669"/>
    <property type="project" value="UniProtKB-SubCell"/>
</dbReference>
<keyword evidence="8" id="KW-0560">Oxidoreductase</keyword>
<comment type="subcellular location">
    <subcellularLocation>
        <location evidence="1">Nucleus</location>
    </subcellularLocation>
</comment>
<feature type="binding site" evidence="33">
    <location>
        <position position="233"/>
    </location>
    <ligand>
        <name>Fe cation</name>
        <dbReference type="ChEBI" id="CHEBI:24875"/>
        <note>catalytic</note>
    </ligand>
</feature>
<evidence type="ECO:0000256" key="30">
    <source>
        <dbReference type="ARBA" id="ARBA00080338"/>
    </source>
</evidence>
<dbReference type="EC" id="1.14.11.33" evidence="24"/>
<evidence type="ECO:0000256" key="33">
    <source>
        <dbReference type="PIRSR" id="PIRSR604574-2"/>
    </source>
</evidence>
<keyword evidence="14" id="KW-0539">Nucleus</keyword>
<dbReference type="GO" id="GO:0006281">
    <property type="term" value="P:DNA repair"/>
    <property type="evidence" value="ECO:0007669"/>
    <property type="project" value="UniProtKB-KW"/>
</dbReference>
<sequence length="379" mass="41757">MAKMAAAVGSMATLAAEPGEDAFRRLFRFYRQSRPGTADLGGVVDFSAARPACGAGPDGRQVVRSPLNVTSVSEQNARRAGLEPVSKWRAYGLEGYPGFIFIPNPFLPGSQRHWVKQCLKSYCQKPNVCNLDKHVVEGETQNLWAQSRDFLRSEHGSKRRPRSLLEKLRWVTLGYHYDWDSKKYSADHYTPFPSDLAFLSEQVAAACGFQDFQAEAGILNYYRLGSTLGIHVDRSELDHSRPLLSFSFGRSAIFLLGGLRRDEAPTAMFMHSGDIMVMSGLSRLLHHAVPRVLPGPDEERLPRCLDAALPAPLPADSVLEACPEEDWRVCAGYLSAARVNVTVRQVLAPGQGFPPEPAEGECHPLDGDSPGKRARLAPL</sequence>
<dbReference type="PROSITE" id="PS51471">
    <property type="entry name" value="FE2OG_OXY"/>
    <property type="match status" value="1"/>
</dbReference>
<feature type="binding site" evidence="33">
    <location>
        <position position="231"/>
    </location>
    <ligand>
        <name>Fe cation</name>
        <dbReference type="ChEBI" id="CHEBI:24875"/>
        <note>catalytic</note>
    </ligand>
</feature>
<evidence type="ECO:0000256" key="6">
    <source>
        <dbReference type="ARBA" id="ARBA00022845"/>
    </source>
</evidence>
<dbReference type="EC" id="1.14.11.51" evidence="23"/>
<feature type="region of interest" description="Disordered" evidence="34">
    <location>
        <begin position="351"/>
        <end position="379"/>
    </location>
</feature>
<evidence type="ECO:0000259" key="35">
    <source>
        <dbReference type="PROSITE" id="PS51471"/>
    </source>
</evidence>
<evidence type="ECO:0000256" key="13">
    <source>
        <dbReference type="ARBA" id="ARBA00023239"/>
    </source>
</evidence>
<feature type="compositionally biased region" description="Basic and acidic residues" evidence="34">
    <location>
        <begin position="360"/>
        <end position="371"/>
    </location>
</feature>
<evidence type="ECO:0000256" key="28">
    <source>
        <dbReference type="ARBA" id="ARBA00077991"/>
    </source>
</evidence>
<accession>A0A1S3A940</accession>
<evidence type="ECO:0000256" key="10">
    <source>
        <dbReference type="ARBA" id="ARBA00023015"/>
    </source>
</evidence>
<dbReference type="eggNOG" id="KOG2731">
    <property type="taxonomic scope" value="Eukaryota"/>
</dbReference>
<organism evidence="36 37">
    <name type="scientific">Erinaceus europaeus</name>
    <name type="common">Western European hedgehog</name>
    <dbReference type="NCBI Taxonomy" id="9365"/>
    <lineage>
        <taxon>Eukaryota</taxon>
        <taxon>Metazoa</taxon>
        <taxon>Chordata</taxon>
        <taxon>Craniata</taxon>
        <taxon>Vertebrata</taxon>
        <taxon>Euteleostomi</taxon>
        <taxon>Mammalia</taxon>
        <taxon>Eutheria</taxon>
        <taxon>Laurasiatheria</taxon>
        <taxon>Eulipotyphla</taxon>
        <taxon>Erinaceidae</taxon>
        <taxon>Erinaceinae</taxon>
        <taxon>Erinaceus</taxon>
    </lineage>
</organism>
<dbReference type="NCBIfam" id="TIGR00568">
    <property type="entry name" value="alkb"/>
    <property type="match status" value="1"/>
</dbReference>
<keyword evidence="10" id="KW-0805">Transcription regulation</keyword>
<dbReference type="STRING" id="9365.ENSEEUP00000006580"/>
<dbReference type="PANTHER" id="PTHR16557:SF2">
    <property type="entry name" value="NUCLEIC ACID DIOXYGENASE ALKBH1"/>
    <property type="match status" value="1"/>
</dbReference>
<evidence type="ECO:0000256" key="22">
    <source>
        <dbReference type="ARBA" id="ARBA00063554"/>
    </source>
</evidence>
<evidence type="ECO:0000256" key="11">
    <source>
        <dbReference type="ARBA" id="ARBA00023163"/>
    </source>
</evidence>
<dbReference type="OrthoDB" id="6614653at2759"/>
<evidence type="ECO:0000256" key="7">
    <source>
        <dbReference type="ARBA" id="ARBA00022964"/>
    </source>
</evidence>
<dbReference type="InterPro" id="IPR037151">
    <property type="entry name" value="AlkB-like_sf"/>
</dbReference>
<evidence type="ECO:0000256" key="32">
    <source>
        <dbReference type="ARBA" id="ARBA00081604"/>
    </source>
</evidence>
<dbReference type="CTD" id="8846"/>
<evidence type="ECO:0000256" key="15">
    <source>
        <dbReference type="ARBA" id="ARBA00023268"/>
    </source>
</evidence>
<comment type="cofactor">
    <cofactor evidence="33">
        <name>Fe(2+)</name>
        <dbReference type="ChEBI" id="CHEBI:29033"/>
    </cofactor>
    <text evidence="33">Binds 1 Fe(2+) ion per subunit.</text>
</comment>
<dbReference type="GeneID" id="103120728"/>
<evidence type="ECO:0000256" key="21">
    <source>
        <dbReference type="ARBA" id="ARBA00052866"/>
    </source>
</evidence>
<evidence type="ECO:0000256" key="1">
    <source>
        <dbReference type="ARBA" id="ARBA00004123"/>
    </source>
</evidence>
<evidence type="ECO:0000256" key="14">
    <source>
        <dbReference type="ARBA" id="ARBA00023242"/>
    </source>
</evidence>
<dbReference type="GO" id="GO:0141131">
    <property type="term" value="F:DNA N6-methyladenine demethylase activity"/>
    <property type="evidence" value="ECO:0007669"/>
    <property type="project" value="UniProtKB-EC"/>
</dbReference>
<dbReference type="GO" id="GO:0005737">
    <property type="term" value="C:cytoplasm"/>
    <property type="evidence" value="ECO:0007669"/>
    <property type="project" value="TreeGrafter"/>
</dbReference>
<keyword evidence="9 33" id="KW-0408">Iron</keyword>
<dbReference type="PANTHER" id="PTHR16557">
    <property type="entry name" value="ALKYLATED DNA REPAIR PROTEIN ALKB-RELATED"/>
    <property type="match status" value="1"/>
</dbReference>
<dbReference type="InParanoid" id="A0A1S3A940"/>
<evidence type="ECO:0000256" key="12">
    <source>
        <dbReference type="ARBA" id="ARBA00023204"/>
    </source>
</evidence>
<keyword evidence="36" id="KW-1185">Reference proteome</keyword>
<evidence type="ECO:0000256" key="18">
    <source>
        <dbReference type="ARBA" id="ARBA00050564"/>
    </source>
</evidence>
<evidence type="ECO:0000256" key="9">
    <source>
        <dbReference type="ARBA" id="ARBA00023004"/>
    </source>
</evidence>
<evidence type="ECO:0000256" key="31">
    <source>
        <dbReference type="ARBA" id="ARBA00080514"/>
    </source>
</evidence>
<dbReference type="GO" id="GO:0008198">
    <property type="term" value="F:ferrous iron binding"/>
    <property type="evidence" value="ECO:0007669"/>
    <property type="project" value="TreeGrafter"/>
</dbReference>
<comment type="catalytic activity">
    <reaction evidence="17">
        <text>a methylated nucleobase within DNA + 2-oxoglutarate + O2 = a nucleobase within DNA + formaldehyde + succinate + CO2</text>
        <dbReference type="Rhea" id="RHEA:30299"/>
        <dbReference type="Rhea" id="RHEA-COMP:12192"/>
        <dbReference type="Rhea" id="RHEA-COMP:12193"/>
        <dbReference type="ChEBI" id="CHEBI:15379"/>
        <dbReference type="ChEBI" id="CHEBI:16526"/>
        <dbReference type="ChEBI" id="CHEBI:16810"/>
        <dbReference type="ChEBI" id="CHEBI:16842"/>
        <dbReference type="ChEBI" id="CHEBI:30031"/>
        <dbReference type="ChEBI" id="CHEBI:32875"/>
        <dbReference type="ChEBI" id="CHEBI:64428"/>
        <dbReference type="EC" id="1.14.11.33"/>
    </reaction>
</comment>
<gene>
    <name evidence="37" type="primary">ALKBH1</name>
</gene>
<keyword evidence="15" id="KW-0511">Multifunctional enzyme</keyword>
<evidence type="ECO:0000256" key="3">
    <source>
        <dbReference type="ARBA" id="ARBA00022723"/>
    </source>
</evidence>
<dbReference type="GO" id="GO:0141137">
    <property type="term" value="P:positive regulation of gene expression, epigenetic"/>
    <property type="evidence" value="ECO:0007669"/>
    <property type="project" value="UniProtKB-ARBA"/>
</dbReference>
<evidence type="ECO:0000256" key="2">
    <source>
        <dbReference type="ARBA" id="ARBA00012720"/>
    </source>
</evidence>
<feature type="binding site" evidence="33">
    <location>
        <position position="287"/>
    </location>
    <ligand>
        <name>Fe cation</name>
        <dbReference type="ChEBI" id="CHEBI:24875"/>
        <note>catalytic</note>
    </ligand>
</feature>
<dbReference type="EC" id="4.2.99.18" evidence="2"/>
<dbReference type="GO" id="GO:1990983">
    <property type="term" value="P:regulation of translational initiation by tRNA modification"/>
    <property type="evidence" value="ECO:0007669"/>
    <property type="project" value="UniProtKB-ARBA"/>
</dbReference>
<keyword evidence="13" id="KW-0456">Lyase</keyword>
<reference evidence="37" key="1">
    <citation type="submission" date="2025-08" db="UniProtKB">
        <authorList>
            <consortium name="RefSeq"/>
        </authorList>
    </citation>
    <scope>IDENTIFICATION</scope>
</reference>
<comment type="catalytic activity">
    <reaction evidence="20">
        <text>an N(3)-methylcytidine in mRNA + 2-oxoglutarate + O2 = a cytidine in mRNA + formaldehyde + succinate + CO2</text>
        <dbReference type="Rhea" id="RHEA:60920"/>
        <dbReference type="Rhea" id="RHEA-COMP:15145"/>
        <dbReference type="Rhea" id="RHEA-COMP:15713"/>
        <dbReference type="ChEBI" id="CHEBI:15379"/>
        <dbReference type="ChEBI" id="CHEBI:16526"/>
        <dbReference type="ChEBI" id="CHEBI:16810"/>
        <dbReference type="ChEBI" id="CHEBI:16842"/>
        <dbReference type="ChEBI" id="CHEBI:30031"/>
        <dbReference type="ChEBI" id="CHEBI:74894"/>
        <dbReference type="ChEBI" id="CHEBI:82748"/>
    </reaction>
    <physiologicalReaction direction="left-to-right" evidence="20">
        <dbReference type="Rhea" id="RHEA:60921"/>
    </physiologicalReaction>
</comment>
<dbReference type="RefSeq" id="XP_007531256.1">
    <property type="nucleotide sequence ID" value="XM_007531194.3"/>
</dbReference>
<dbReference type="GO" id="GO:0140078">
    <property type="term" value="F:class I DNA-(apurinic or apyrimidinic site) endonuclease activity"/>
    <property type="evidence" value="ECO:0007669"/>
    <property type="project" value="UniProtKB-EC"/>
</dbReference>
<evidence type="ECO:0000256" key="8">
    <source>
        <dbReference type="ARBA" id="ARBA00023002"/>
    </source>
</evidence>
<evidence type="ECO:0000256" key="34">
    <source>
        <dbReference type="SAM" id="MobiDB-lite"/>
    </source>
</evidence>
<comment type="catalytic activity">
    <reaction evidence="19">
        <text>N(1)-methyladenosine(58) in tRNA + 2-oxoglutarate + O2 = adenosine(58) in tRNA + formaldehyde + succinate + CO2</text>
        <dbReference type="Rhea" id="RHEA:79019"/>
        <dbReference type="Rhea" id="RHEA-COMP:10365"/>
        <dbReference type="Rhea" id="RHEA-COMP:10366"/>
        <dbReference type="ChEBI" id="CHEBI:15379"/>
        <dbReference type="ChEBI" id="CHEBI:16526"/>
        <dbReference type="ChEBI" id="CHEBI:16810"/>
        <dbReference type="ChEBI" id="CHEBI:16842"/>
        <dbReference type="ChEBI" id="CHEBI:30031"/>
        <dbReference type="ChEBI" id="CHEBI:74411"/>
        <dbReference type="ChEBI" id="CHEBI:74491"/>
    </reaction>
</comment>
<dbReference type="Proteomes" id="UP001652624">
    <property type="component" value="Chromosome 22"/>
</dbReference>
<comment type="catalytic activity">
    <reaction evidence="21">
        <text>an N(6)-methyl-2'-deoxyadenosine in DNA + 2-oxoglutarate + O2 = a 2'-deoxyadenosine in DNA + formaldehyde + succinate + CO2</text>
        <dbReference type="Rhea" id="RHEA:49524"/>
        <dbReference type="Rhea" id="RHEA-COMP:12418"/>
        <dbReference type="Rhea" id="RHEA-COMP:12419"/>
        <dbReference type="ChEBI" id="CHEBI:15379"/>
        <dbReference type="ChEBI" id="CHEBI:16526"/>
        <dbReference type="ChEBI" id="CHEBI:16810"/>
        <dbReference type="ChEBI" id="CHEBI:16842"/>
        <dbReference type="ChEBI" id="CHEBI:30031"/>
        <dbReference type="ChEBI" id="CHEBI:90615"/>
        <dbReference type="ChEBI" id="CHEBI:90616"/>
        <dbReference type="EC" id="1.14.11.51"/>
    </reaction>
</comment>
<evidence type="ECO:0000256" key="19">
    <source>
        <dbReference type="ARBA" id="ARBA00052138"/>
    </source>
</evidence>
<keyword evidence="4" id="KW-0227">DNA damage</keyword>
<evidence type="ECO:0000256" key="4">
    <source>
        <dbReference type="ARBA" id="ARBA00022763"/>
    </source>
</evidence>
<dbReference type="GO" id="GO:0042245">
    <property type="term" value="P:RNA repair"/>
    <property type="evidence" value="ECO:0007669"/>
    <property type="project" value="UniProtKB-KW"/>
</dbReference>
<evidence type="ECO:0000256" key="24">
    <source>
        <dbReference type="ARBA" id="ARBA00066725"/>
    </source>
</evidence>
<evidence type="ECO:0000256" key="25">
    <source>
        <dbReference type="ARBA" id="ARBA00071276"/>
    </source>
</evidence>
<evidence type="ECO:0000313" key="37">
    <source>
        <dbReference type="RefSeq" id="XP_007531256.1"/>
    </source>
</evidence>
<proteinExistence type="predicted"/>
<evidence type="ECO:0000256" key="16">
    <source>
        <dbReference type="ARBA" id="ARBA00047457"/>
    </source>
</evidence>
<name>A0A1S3A940_ERIEU</name>
<dbReference type="GO" id="GO:0035515">
    <property type="term" value="F:oxidative RNA demethylase activity"/>
    <property type="evidence" value="ECO:0007669"/>
    <property type="project" value="TreeGrafter"/>
</dbReference>
<dbReference type="Gene3D" id="2.60.120.590">
    <property type="entry name" value="Alpha-ketoglutarate-dependent dioxygenase AlkB-like"/>
    <property type="match status" value="1"/>
</dbReference>
<keyword evidence="6" id="KW-0810">Translation regulation</keyword>
<evidence type="ECO:0000256" key="29">
    <source>
        <dbReference type="ARBA" id="ARBA00079723"/>
    </source>
</evidence>
<dbReference type="InterPro" id="IPR004574">
    <property type="entry name" value="Alkb"/>
</dbReference>